<evidence type="ECO:0000259" key="1">
    <source>
        <dbReference type="Pfam" id="PF07905"/>
    </source>
</evidence>
<reference evidence="3" key="1">
    <citation type="submission" date="2022-05" db="EMBL/GenBank/DDBJ databases">
        <title>Jatrophihabitans sp. SB3-54 whole genome sequence.</title>
        <authorList>
            <person name="Suh M.K."/>
            <person name="Eom M.K."/>
            <person name="Kim J.S."/>
            <person name="Kim H.S."/>
            <person name="Do H.E."/>
            <person name="Shin Y.K."/>
            <person name="Lee J.-S."/>
        </authorList>
    </citation>
    <scope>NUCLEOTIDE SEQUENCE</scope>
    <source>
        <strain evidence="3">SB3-54</strain>
    </source>
</reference>
<dbReference type="Gene3D" id="1.10.10.2840">
    <property type="entry name" value="PucR C-terminal helix-turn-helix domain"/>
    <property type="match status" value="1"/>
</dbReference>
<dbReference type="PANTHER" id="PTHR33744:SF1">
    <property type="entry name" value="DNA-BINDING TRANSCRIPTIONAL ACTIVATOR ADER"/>
    <property type="match status" value="1"/>
</dbReference>
<feature type="domain" description="Purine catabolism PurC-like" evidence="1">
    <location>
        <begin position="21"/>
        <end position="121"/>
    </location>
</feature>
<dbReference type="Pfam" id="PF07905">
    <property type="entry name" value="PucR"/>
    <property type="match status" value="1"/>
</dbReference>
<dbReference type="InterPro" id="IPR051448">
    <property type="entry name" value="CdaR-like_regulators"/>
</dbReference>
<dbReference type="EMBL" id="CP097463">
    <property type="protein sequence ID" value="WAX58980.1"/>
    <property type="molecule type" value="Genomic_DNA"/>
</dbReference>
<name>A0ABY7K4S1_9ACTN</name>
<gene>
    <name evidence="3" type="ORF">M6B22_09535</name>
</gene>
<dbReference type="Pfam" id="PF13556">
    <property type="entry name" value="HTH_30"/>
    <property type="match status" value="1"/>
</dbReference>
<dbReference type="InterPro" id="IPR042070">
    <property type="entry name" value="PucR_C-HTH_sf"/>
</dbReference>
<evidence type="ECO:0000259" key="2">
    <source>
        <dbReference type="Pfam" id="PF13556"/>
    </source>
</evidence>
<dbReference type="RefSeq" id="WP_269445520.1">
    <property type="nucleotide sequence ID" value="NZ_CP097463.1"/>
</dbReference>
<sequence length="497" mass="52702">MAITLAALVRSLQADLVPYPAGRDVPATPITAVHMSELPDPRQYLEGGELLLTTGLSAVPTVAWFRAFFARLQEAEIAGLALGLGPRFADVPPGFAKAAAAVELPLFIVPVQTPFLTISRRYWQMSAVPGRRQIADALAGHRALIEAATEPNAESAVIRRLAAGVGGWAAHLSPEGALLSVQPAAARSHARQLRDEVARLAVAGVHAAATLPVDDQVVVLHPLADRAGRTGHVAGYIAVGSTETLHPEQRHLVLAGVAVLGAQLNHRRQLAVARSSARAPVLQLLLGDQREAARALAGLVAPAVLDGTHRPAVLTGTDLAFLTEALAADNRCELAWDDGRTLRVLLAGDATSQWLGELVHARPTVSAAIGTAVGWDYLAAAYELLAARAGRAEPGTVAELGVSDGSLLAHLEPAVLTAWARRCLEPILQYERADLVPALVAYLRHSGGWEPAARELGVHRHTLRHRVRRAEELLGVDLDSVDVTAELWLALRALVRA</sequence>
<accession>A0ABY7K4S1</accession>
<feature type="domain" description="PucR C-terminal helix-turn-helix" evidence="2">
    <location>
        <begin position="435"/>
        <end position="493"/>
    </location>
</feature>
<evidence type="ECO:0000313" key="4">
    <source>
        <dbReference type="Proteomes" id="UP001164693"/>
    </source>
</evidence>
<evidence type="ECO:0000313" key="3">
    <source>
        <dbReference type="EMBL" id="WAX58980.1"/>
    </source>
</evidence>
<organism evidence="3 4">
    <name type="scientific">Jatrophihabitans cynanchi</name>
    <dbReference type="NCBI Taxonomy" id="2944128"/>
    <lineage>
        <taxon>Bacteria</taxon>
        <taxon>Bacillati</taxon>
        <taxon>Actinomycetota</taxon>
        <taxon>Actinomycetes</taxon>
        <taxon>Jatrophihabitantales</taxon>
        <taxon>Jatrophihabitantaceae</taxon>
        <taxon>Jatrophihabitans</taxon>
    </lineage>
</organism>
<dbReference type="InterPro" id="IPR025736">
    <property type="entry name" value="PucR_C-HTH_dom"/>
</dbReference>
<dbReference type="PANTHER" id="PTHR33744">
    <property type="entry name" value="CARBOHYDRATE DIACID REGULATOR"/>
    <property type="match status" value="1"/>
</dbReference>
<proteinExistence type="predicted"/>
<protein>
    <submittedName>
        <fullName evidence="3">PucR family transcriptional regulator</fullName>
    </submittedName>
</protein>
<dbReference type="InterPro" id="IPR012914">
    <property type="entry name" value="PucR_dom"/>
</dbReference>
<dbReference type="Proteomes" id="UP001164693">
    <property type="component" value="Chromosome"/>
</dbReference>
<keyword evidence="4" id="KW-1185">Reference proteome</keyword>